<dbReference type="SUPFAM" id="SSF56645">
    <property type="entry name" value="Acyl-CoA dehydrogenase NM domain-like"/>
    <property type="match status" value="1"/>
</dbReference>
<evidence type="ECO:0000259" key="9">
    <source>
        <dbReference type="Pfam" id="PF02771"/>
    </source>
</evidence>
<dbReference type="FunFam" id="2.40.110.10:FF:000011">
    <property type="entry name" value="Acyl-CoA dehydrogenase FadE34"/>
    <property type="match status" value="1"/>
</dbReference>
<evidence type="ECO:0000259" key="8">
    <source>
        <dbReference type="Pfam" id="PF02770"/>
    </source>
</evidence>
<comment type="cofactor">
    <cofactor evidence="1">
        <name>FAD</name>
        <dbReference type="ChEBI" id="CHEBI:57692"/>
    </cofactor>
</comment>
<name>A0A6J6VZP6_9ZZZZ</name>
<accession>A0A6J6VZP6</accession>
<keyword evidence="5" id="KW-0560">Oxidoreductase</keyword>
<evidence type="ECO:0000256" key="2">
    <source>
        <dbReference type="ARBA" id="ARBA00009347"/>
    </source>
</evidence>
<dbReference type="SUPFAM" id="SSF47203">
    <property type="entry name" value="Acyl-CoA dehydrogenase C-terminal domain-like"/>
    <property type="match status" value="1"/>
</dbReference>
<proteinExistence type="inferred from homology"/>
<dbReference type="InterPro" id="IPR013786">
    <property type="entry name" value="AcylCoA_DH/ox_N"/>
</dbReference>
<dbReference type="GO" id="GO:0016627">
    <property type="term" value="F:oxidoreductase activity, acting on the CH-CH group of donors"/>
    <property type="evidence" value="ECO:0007669"/>
    <property type="project" value="InterPro"/>
</dbReference>
<evidence type="ECO:0000256" key="1">
    <source>
        <dbReference type="ARBA" id="ARBA00001974"/>
    </source>
</evidence>
<dbReference type="PANTHER" id="PTHR43292">
    <property type="entry name" value="ACYL-COA DEHYDROGENASE"/>
    <property type="match status" value="1"/>
</dbReference>
<feature type="domain" description="Acyl-CoA dehydrogenase/oxidase C-terminal" evidence="7">
    <location>
        <begin position="293"/>
        <end position="411"/>
    </location>
</feature>
<dbReference type="GO" id="GO:0005886">
    <property type="term" value="C:plasma membrane"/>
    <property type="evidence" value="ECO:0007669"/>
    <property type="project" value="TreeGrafter"/>
</dbReference>
<evidence type="ECO:0000256" key="4">
    <source>
        <dbReference type="ARBA" id="ARBA00022827"/>
    </source>
</evidence>
<dbReference type="Pfam" id="PF02770">
    <property type="entry name" value="Acyl-CoA_dh_M"/>
    <property type="match status" value="1"/>
</dbReference>
<evidence type="ECO:0000313" key="10">
    <source>
        <dbReference type="EMBL" id="CAB4776736.1"/>
    </source>
</evidence>
<feature type="domain" description="Acyl-CoA dehydrogenase/oxidase N-terminal" evidence="9">
    <location>
        <begin position="49"/>
        <end position="125"/>
    </location>
</feature>
<feature type="domain" description="Acyl-CoA oxidase/dehydrogenase middle" evidence="8">
    <location>
        <begin position="129"/>
        <end position="222"/>
    </location>
</feature>
<dbReference type="InterPro" id="IPR006091">
    <property type="entry name" value="Acyl-CoA_Oxase/DH_mid-dom"/>
</dbReference>
<evidence type="ECO:0000256" key="6">
    <source>
        <dbReference type="SAM" id="MobiDB-lite"/>
    </source>
</evidence>
<dbReference type="InterPro" id="IPR037069">
    <property type="entry name" value="AcylCoA_DH/ox_N_sf"/>
</dbReference>
<dbReference type="Gene3D" id="1.20.140.10">
    <property type="entry name" value="Butyryl-CoA Dehydrogenase, subunit A, domain 3"/>
    <property type="match status" value="1"/>
</dbReference>
<keyword evidence="3" id="KW-0285">Flavoprotein</keyword>
<comment type="similarity">
    <text evidence="2">Belongs to the acyl-CoA dehydrogenase family.</text>
</comment>
<dbReference type="Pfam" id="PF00441">
    <property type="entry name" value="Acyl-CoA_dh_1"/>
    <property type="match status" value="1"/>
</dbReference>
<reference evidence="10" key="1">
    <citation type="submission" date="2020-05" db="EMBL/GenBank/DDBJ databases">
        <authorList>
            <person name="Chiriac C."/>
            <person name="Salcher M."/>
            <person name="Ghai R."/>
            <person name="Kavagutti S V."/>
        </authorList>
    </citation>
    <scope>NUCLEOTIDE SEQUENCE</scope>
</reference>
<dbReference type="InterPro" id="IPR009075">
    <property type="entry name" value="AcylCo_DH/oxidase_C"/>
</dbReference>
<gene>
    <name evidence="10" type="ORF">UFOPK2806_02750</name>
</gene>
<dbReference type="PANTHER" id="PTHR43292:SF4">
    <property type="entry name" value="ACYL-COA DEHYDROGENASE FADE34"/>
    <property type="match status" value="1"/>
</dbReference>
<evidence type="ECO:0000256" key="5">
    <source>
        <dbReference type="ARBA" id="ARBA00023002"/>
    </source>
</evidence>
<dbReference type="Gene3D" id="2.40.110.10">
    <property type="entry name" value="Butyryl-CoA Dehydrogenase, subunit A, domain 2"/>
    <property type="match status" value="1"/>
</dbReference>
<dbReference type="Gene3D" id="1.10.540.10">
    <property type="entry name" value="Acyl-CoA dehydrogenase/oxidase, N-terminal domain"/>
    <property type="match status" value="1"/>
</dbReference>
<dbReference type="Pfam" id="PF02771">
    <property type="entry name" value="Acyl-CoA_dh_N"/>
    <property type="match status" value="1"/>
</dbReference>
<dbReference type="InterPro" id="IPR009100">
    <property type="entry name" value="AcylCoA_DH/oxidase_NM_dom_sf"/>
</dbReference>
<dbReference type="AlphaFoldDB" id="A0A6J6VZP6"/>
<evidence type="ECO:0000259" key="7">
    <source>
        <dbReference type="Pfam" id="PF00441"/>
    </source>
</evidence>
<evidence type="ECO:0000256" key="3">
    <source>
        <dbReference type="ARBA" id="ARBA00022630"/>
    </source>
</evidence>
<organism evidence="10">
    <name type="scientific">freshwater metagenome</name>
    <dbReference type="NCBI Taxonomy" id="449393"/>
    <lineage>
        <taxon>unclassified sequences</taxon>
        <taxon>metagenomes</taxon>
        <taxon>ecological metagenomes</taxon>
    </lineage>
</organism>
<keyword evidence="4" id="KW-0274">FAD</keyword>
<dbReference type="InterPro" id="IPR036250">
    <property type="entry name" value="AcylCo_DH-like_C"/>
</dbReference>
<protein>
    <submittedName>
        <fullName evidence="10">Unannotated protein</fullName>
    </submittedName>
</protein>
<dbReference type="EMBL" id="CAEZYY010000096">
    <property type="protein sequence ID" value="CAB4776736.1"/>
    <property type="molecule type" value="Genomic_DNA"/>
</dbReference>
<dbReference type="InterPro" id="IPR052161">
    <property type="entry name" value="Mycobact_Acyl-CoA_DH"/>
</dbReference>
<dbReference type="InterPro" id="IPR046373">
    <property type="entry name" value="Acyl-CoA_Oxase/DH_mid-dom_sf"/>
</dbReference>
<dbReference type="GO" id="GO:0050660">
    <property type="term" value="F:flavin adenine dinucleotide binding"/>
    <property type="evidence" value="ECO:0007669"/>
    <property type="project" value="InterPro"/>
</dbReference>
<feature type="region of interest" description="Disordered" evidence="6">
    <location>
        <begin position="414"/>
        <end position="433"/>
    </location>
</feature>
<sequence>MIPAEPRESAVAVIERMREAVQLTPEGVRAELAGWITGHWDPTMSLLEWRTLLAASGWATPSWPERWHGKGWPAWTDAVVAEALVDLGTVGVPLGLGMQLAAPTILEHGTDDLRRRYLLPTIRGEITWCQLFSEPGAGSDLAGATTTAVRDGDEWIVNGQKVWNTGAHYADMGILVARTDWDAPKHAGLSFFVINMRQLGVTVRPLRQMNHHQSFNEVFLDDARIPARDMVGEPGEGWHVALTTLSYERKYGGRVRPNLSSAPGRLLDEARAEVEHYFESYRWYPQRSGRVDLVVDRARENGVDQEPVVRQEIARLLSLQMVSQWTASRASAARALGRTPGAEGSVGKLASSEISRSAARVHSLIGGASGLLRGSDAPLDGVIAEVLVSTPGQSIAGGTDEIQKNILGEKMLGLPREPSPEFGEPFRLARRNG</sequence>